<dbReference type="InterPro" id="IPR001905">
    <property type="entry name" value="Ammonium_transpt"/>
</dbReference>
<dbReference type="InterPro" id="IPR018047">
    <property type="entry name" value="Ammonium_transpt_CS"/>
</dbReference>
<evidence type="ECO:0000256" key="6">
    <source>
        <dbReference type="ARBA" id="ARBA00023136"/>
    </source>
</evidence>
<evidence type="ECO:0000256" key="10">
    <source>
        <dbReference type="SAM" id="SignalP"/>
    </source>
</evidence>
<dbReference type="InterPro" id="IPR029020">
    <property type="entry name" value="Ammonium/urea_transptr"/>
</dbReference>
<accession>A0A9X1SM22</accession>
<dbReference type="GO" id="GO:0097272">
    <property type="term" value="P:ammonium homeostasis"/>
    <property type="evidence" value="ECO:0007669"/>
    <property type="project" value="TreeGrafter"/>
</dbReference>
<feature type="compositionally biased region" description="Acidic residues" evidence="9">
    <location>
        <begin position="49"/>
        <end position="60"/>
    </location>
</feature>
<feature type="transmembrane region" description="Helical" evidence="8">
    <location>
        <begin position="364"/>
        <end position="384"/>
    </location>
</feature>
<feature type="transmembrane region" description="Helical" evidence="8">
    <location>
        <begin position="396"/>
        <end position="414"/>
    </location>
</feature>
<name>A0A9X1SM22_9BACT</name>
<dbReference type="Proteomes" id="UP001139103">
    <property type="component" value="Unassembled WGS sequence"/>
</dbReference>
<keyword evidence="13" id="KW-1185">Reference proteome</keyword>
<evidence type="ECO:0000256" key="7">
    <source>
        <dbReference type="ARBA" id="ARBA00023177"/>
    </source>
</evidence>
<evidence type="ECO:0000259" key="11">
    <source>
        <dbReference type="Pfam" id="PF00909"/>
    </source>
</evidence>
<dbReference type="RefSeq" id="WP_230223067.1">
    <property type="nucleotide sequence ID" value="NZ_JAJKFT010000010.1"/>
</dbReference>
<reference evidence="12" key="1">
    <citation type="submission" date="2021-11" db="EMBL/GenBank/DDBJ databases">
        <title>Genome sequence.</title>
        <authorList>
            <person name="Sun Q."/>
        </authorList>
    </citation>
    <scope>NUCLEOTIDE SEQUENCE</scope>
    <source>
        <strain evidence="12">JC732</strain>
    </source>
</reference>
<organism evidence="12 13">
    <name type="scientific">Blastopirellula sediminis</name>
    <dbReference type="NCBI Taxonomy" id="2894196"/>
    <lineage>
        <taxon>Bacteria</taxon>
        <taxon>Pseudomonadati</taxon>
        <taxon>Planctomycetota</taxon>
        <taxon>Planctomycetia</taxon>
        <taxon>Pirellulales</taxon>
        <taxon>Pirellulaceae</taxon>
        <taxon>Blastopirellula</taxon>
    </lineage>
</organism>
<keyword evidence="4 8" id="KW-0812">Transmembrane</keyword>
<protein>
    <recommendedName>
        <fullName evidence="8">Ammonium transporter</fullName>
    </recommendedName>
</protein>
<feature type="transmembrane region" description="Helical" evidence="8">
    <location>
        <begin position="279"/>
        <end position="296"/>
    </location>
</feature>
<keyword evidence="10" id="KW-0732">Signal</keyword>
<gene>
    <name evidence="12" type="ORF">LOC68_22935</name>
</gene>
<evidence type="ECO:0000313" key="12">
    <source>
        <dbReference type="EMBL" id="MCC9631259.1"/>
    </source>
</evidence>
<dbReference type="PANTHER" id="PTHR11730:SF89">
    <property type="entry name" value="AMMONIUM TRANSPORTER SLL0108-RELATED"/>
    <property type="match status" value="1"/>
</dbReference>
<dbReference type="PANTHER" id="PTHR11730">
    <property type="entry name" value="AMMONIUM TRANSPORTER"/>
    <property type="match status" value="1"/>
</dbReference>
<dbReference type="SUPFAM" id="SSF111352">
    <property type="entry name" value="Ammonium transporter"/>
    <property type="match status" value="1"/>
</dbReference>
<evidence type="ECO:0000256" key="9">
    <source>
        <dbReference type="SAM" id="MobiDB-lite"/>
    </source>
</evidence>
<feature type="domain" description="Ammonium transporter AmtB-like" evidence="11">
    <location>
        <begin position="82"/>
        <end position="480"/>
    </location>
</feature>
<keyword evidence="6 8" id="KW-0472">Membrane</keyword>
<dbReference type="Pfam" id="PF00909">
    <property type="entry name" value="Ammonium_transp"/>
    <property type="match status" value="1"/>
</dbReference>
<feature type="transmembrane region" description="Helical" evidence="8">
    <location>
        <begin position="308"/>
        <end position="335"/>
    </location>
</feature>
<feature type="chain" id="PRO_5040939525" description="Ammonium transporter" evidence="10">
    <location>
        <begin position="26"/>
        <end position="511"/>
    </location>
</feature>
<dbReference type="PROSITE" id="PS01219">
    <property type="entry name" value="AMMONIUM_TRANSP"/>
    <property type="match status" value="1"/>
</dbReference>
<feature type="transmembrane region" description="Helical" evidence="8">
    <location>
        <begin position="342"/>
        <end position="358"/>
    </location>
</feature>
<dbReference type="Gene3D" id="1.10.3430.10">
    <property type="entry name" value="Ammonium transporter AmtB like domains"/>
    <property type="match status" value="1"/>
</dbReference>
<keyword evidence="3 8" id="KW-0813">Transport</keyword>
<comment type="similarity">
    <text evidence="2 8">Belongs to the ammonia transporter channel (TC 1.A.11.2) family.</text>
</comment>
<evidence type="ECO:0000256" key="4">
    <source>
        <dbReference type="ARBA" id="ARBA00022692"/>
    </source>
</evidence>
<feature type="region of interest" description="Disordered" evidence="9">
    <location>
        <begin position="40"/>
        <end position="61"/>
    </location>
</feature>
<feature type="signal peptide" evidence="10">
    <location>
        <begin position="1"/>
        <end position="25"/>
    </location>
</feature>
<sequence length="511" mass="52738">MLSSLSLNPKLWCMFCALAVAMVVAAPLRAQDANATEAPAAEAAAEGEMAPEAEAEEEEAPPTIESLSADLAAFQGDVDTLWTCLAAFLVFFMQAGFALVECGFTRAKNACNIIMKNLMDFSVGSLVFWLVGFGLMFGVTNGFCGTTLFVFDGASEAALETNSNEGFNWAFLIFQTVFAATAATIVSGAMAERTKFVAYLCYSFLITLIVYPIFGSWAWGGLYAGGGWLEGQGFLDFAGSTVVHSVGGWAALAGAIVIGPRIGKYTADGKIKPIPGHNIPLAALGVFILWLGWFGFNPGSTTAVGGGSFAYIAVTTNLSAAAGAIGALMVSWIMFKKPDTSFALNGALAGLVGITAGCDIMSPVYASITGLIAGMIVVFSCVFFDKIKIDDPVGAVSVHGVCGAWGTLAIGLWAGDVGILTGGGPAQLITQAIGVASAFGWAFGTSLIIFLLLKFTIGLRVPAEEEIKGLDITEHGMYAYPPHLVSESLGGTPGGSPATASSTSGAVTHGA</sequence>
<dbReference type="InterPro" id="IPR024041">
    <property type="entry name" value="NH4_transpt_AmtB-like_dom"/>
</dbReference>
<evidence type="ECO:0000256" key="5">
    <source>
        <dbReference type="ARBA" id="ARBA00022989"/>
    </source>
</evidence>
<evidence type="ECO:0000256" key="8">
    <source>
        <dbReference type="RuleBase" id="RU362002"/>
    </source>
</evidence>
<evidence type="ECO:0000256" key="3">
    <source>
        <dbReference type="ARBA" id="ARBA00022448"/>
    </source>
</evidence>
<dbReference type="GO" id="GO:0005886">
    <property type="term" value="C:plasma membrane"/>
    <property type="evidence" value="ECO:0007669"/>
    <property type="project" value="UniProtKB-SubCell"/>
</dbReference>
<comment type="caution">
    <text evidence="12">The sequence shown here is derived from an EMBL/GenBank/DDBJ whole genome shotgun (WGS) entry which is preliminary data.</text>
</comment>
<dbReference type="EMBL" id="JAJKFT010000010">
    <property type="protein sequence ID" value="MCC9631259.1"/>
    <property type="molecule type" value="Genomic_DNA"/>
</dbReference>
<keyword evidence="5 8" id="KW-1133">Transmembrane helix</keyword>
<evidence type="ECO:0000256" key="1">
    <source>
        <dbReference type="ARBA" id="ARBA00004141"/>
    </source>
</evidence>
<dbReference type="AlphaFoldDB" id="A0A9X1SM22"/>
<feature type="transmembrane region" description="Helical" evidence="8">
    <location>
        <begin position="426"/>
        <end position="453"/>
    </location>
</feature>
<feature type="transmembrane region" description="Helical" evidence="8">
    <location>
        <begin position="121"/>
        <end position="149"/>
    </location>
</feature>
<feature type="transmembrane region" description="Helical" evidence="8">
    <location>
        <begin position="196"/>
        <end position="217"/>
    </location>
</feature>
<keyword evidence="7 8" id="KW-0924">Ammonia transport</keyword>
<feature type="region of interest" description="Disordered" evidence="9">
    <location>
        <begin position="491"/>
        <end position="511"/>
    </location>
</feature>
<feature type="compositionally biased region" description="Low complexity" evidence="9">
    <location>
        <begin position="495"/>
        <end position="511"/>
    </location>
</feature>
<feature type="transmembrane region" description="Helical" evidence="8">
    <location>
        <begin position="80"/>
        <end position="100"/>
    </location>
</feature>
<evidence type="ECO:0000256" key="2">
    <source>
        <dbReference type="ARBA" id="ARBA00005887"/>
    </source>
</evidence>
<feature type="transmembrane region" description="Helical" evidence="8">
    <location>
        <begin position="237"/>
        <end position="258"/>
    </location>
</feature>
<evidence type="ECO:0000313" key="13">
    <source>
        <dbReference type="Proteomes" id="UP001139103"/>
    </source>
</evidence>
<proteinExistence type="inferred from homology"/>
<comment type="subcellular location">
    <subcellularLocation>
        <location evidence="8">Cell membrane</location>
        <topology evidence="8">Multi-pass membrane protein</topology>
    </subcellularLocation>
    <subcellularLocation>
        <location evidence="1">Membrane</location>
        <topology evidence="1">Multi-pass membrane protein</topology>
    </subcellularLocation>
</comment>
<feature type="transmembrane region" description="Helical" evidence="8">
    <location>
        <begin position="169"/>
        <end position="189"/>
    </location>
</feature>
<dbReference type="NCBIfam" id="TIGR00836">
    <property type="entry name" value="amt"/>
    <property type="match status" value="1"/>
</dbReference>
<dbReference type="GO" id="GO:0008519">
    <property type="term" value="F:ammonium channel activity"/>
    <property type="evidence" value="ECO:0007669"/>
    <property type="project" value="InterPro"/>
</dbReference>